<comment type="caution">
    <text evidence="5">The sequence shown here is derived from an EMBL/GenBank/DDBJ whole genome shotgun (WGS) entry which is preliminary data.</text>
</comment>
<feature type="domain" description="Type I restriction modification DNA specificity" evidence="4">
    <location>
        <begin position="195"/>
        <end position="338"/>
    </location>
</feature>
<dbReference type="GO" id="GO:0004519">
    <property type="term" value="F:endonuclease activity"/>
    <property type="evidence" value="ECO:0007669"/>
    <property type="project" value="UniProtKB-KW"/>
</dbReference>
<dbReference type="InterPro" id="IPR052021">
    <property type="entry name" value="Type-I_RS_S_subunit"/>
</dbReference>
<keyword evidence="5" id="KW-0378">Hydrolase</keyword>
<keyword evidence="2" id="KW-0680">Restriction system</keyword>
<dbReference type="GO" id="GO:0016787">
    <property type="term" value="F:hydrolase activity"/>
    <property type="evidence" value="ECO:0007669"/>
    <property type="project" value="UniProtKB-KW"/>
</dbReference>
<evidence type="ECO:0000256" key="1">
    <source>
        <dbReference type="ARBA" id="ARBA00010923"/>
    </source>
</evidence>
<dbReference type="Pfam" id="PF01420">
    <property type="entry name" value="Methylase_S"/>
    <property type="match status" value="2"/>
</dbReference>
<dbReference type="SUPFAM" id="SSF116734">
    <property type="entry name" value="DNA methylase specificity domain"/>
    <property type="match status" value="2"/>
</dbReference>
<comment type="similarity">
    <text evidence="1">Belongs to the type-I restriction system S methylase family.</text>
</comment>
<evidence type="ECO:0000313" key="5">
    <source>
        <dbReference type="EMBL" id="MFD1734988.1"/>
    </source>
</evidence>
<keyword evidence="3" id="KW-0238">DNA-binding</keyword>
<sequence length="354" mass="40483">MSKVLLGVVAKERKETCKGSKNGYPIVGLEHLTPEEVTLSAWYDDKENSFTKLFRKGDVLFGRRRAYLKKAAVAPFDGICSGDITVIEAIPEKILPELLPFIIQNDALFDFAIGKSAGSLSPRVKWEHLKNYEFELPDMDKQREMAKMLWAMDATKKSYQKLLLKTDELVKAQFIEMFGDVFSDSTIWERAPFDEVITDDTKNGCKIAKDDYLEEGQYPIIDQGQGYIAGYKNEPEGLYERVPAIIFGDHTRILKYVDVPFFLGADGVKLLKCSRKDVNYIYLHYHLMLTDIPNTGYNRHFKWLKMLVLSIPPLKLQEQFASFVLQSDKSKFELEQALAELTATYKKVISENLG</sequence>
<dbReference type="PANTHER" id="PTHR30408:SF12">
    <property type="entry name" value="TYPE I RESTRICTION ENZYME MJAVIII SPECIFICITY SUBUNIT"/>
    <property type="match status" value="1"/>
</dbReference>
<accession>A0ABW4LIX8</accession>
<evidence type="ECO:0000313" key="6">
    <source>
        <dbReference type="Proteomes" id="UP001597214"/>
    </source>
</evidence>
<evidence type="ECO:0000259" key="4">
    <source>
        <dbReference type="Pfam" id="PF01420"/>
    </source>
</evidence>
<keyword evidence="5" id="KW-0540">Nuclease</keyword>
<keyword evidence="5" id="KW-0255">Endonuclease</keyword>
<evidence type="ECO:0000256" key="3">
    <source>
        <dbReference type="ARBA" id="ARBA00023125"/>
    </source>
</evidence>
<reference evidence="6" key="1">
    <citation type="journal article" date="2019" name="Int. J. Syst. Evol. Microbiol.">
        <title>The Global Catalogue of Microorganisms (GCM) 10K type strain sequencing project: providing services to taxonomists for standard genome sequencing and annotation.</title>
        <authorList>
            <consortium name="The Broad Institute Genomics Platform"/>
            <consortium name="The Broad Institute Genome Sequencing Center for Infectious Disease"/>
            <person name="Wu L."/>
            <person name="Ma J."/>
        </authorList>
    </citation>
    <scope>NUCLEOTIDE SEQUENCE [LARGE SCALE GENOMIC DNA]</scope>
    <source>
        <strain evidence="6">CCUG 49339</strain>
    </source>
</reference>
<organism evidence="5 6">
    <name type="scientific">Bacillus salitolerans</name>
    <dbReference type="NCBI Taxonomy" id="1437434"/>
    <lineage>
        <taxon>Bacteria</taxon>
        <taxon>Bacillati</taxon>
        <taxon>Bacillota</taxon>
        <taxon>Bacilli</taxon>
        <taxon>Bacillales</taxon>
        <taxon>Bacillaceae</taxon>
        <taxon>Bacillus</taxon>
    </lineage>
</organism>
<dbReference type="Gene3D" id="3.90.220.20">
    <property type="entry name" value="DNA methylase specificity domains"/>
    <property type="match status" value="2"/>
</dbReference>
<proteinExistence type="inferred from homology"/>
<dbReference type="InterPro" id="IPR000055">
    <property type="entry name" value="Restrct_endonuc_typeI_TRD"/>
</dbReference>
<gene>
    <name evidence="5" type="ORF">ACFSCX_00280</name>
</gene>
<dbReference type="Proteomes" id="UP001597214">
    <property type="component" value="Unassembled WGS sequence"/>
</dbReference>
<protein>
    <submittedName>
        <fullName evidence="5">Restriction endonuclease subunit S</fullName>
        <ecNumber evidence="5">3.1.21.-</ecNumber>
    </submittedName>
</protein>
<dbReference type="PANTHER" id="PTHR30408">
    <property type="entry name" value="TYPE-1 RESTRICTION ENZYME ECOKI SPECIFICITY PROTEIN"/>
    <property type="match status" value="1"/>
</dbReference>
<dbReference type="RefSeq" id="WP_377926071.1">
    <property type="nucleotide sequence ID" value="NZ_JBHUEM010000001.1"/>
</dbReference>
<name>A0ABW4LIX8_9BACI</name>
<dbReference type="EC" id="3.1.21.-" evidence="5"/>
<feature type="domain" description="Type I restriction modification DNA specificity" evidence="4">
    <location>
        <begin position="17"/>
        <end position="156"/>
    </location>
</feature>
<dbReference type="InterPro" id="IPR044946">
    <property type="entry name" value="Restrct_endonuc_typeI_TRD_sf"/>
</dbReference>
<keyword evidence="6" id="KW-1185">Reference proteome</keyword>
<evidence type="ECO:0000256" key="2">
    <source>
        <dbReference type="ARBA" id="ARBA00022747"/>
    </source>
</evidence>
<dbReference type="EMBL" id="JBHUEM010000001">
    <property type="protein sequence ID" value="MFD1734988.1"/>
    <property type="molecule type" value="Genomic_DNA"/>
</dbReference>